<evidence type="ECO:0008006" key="3">
    <source>
        <dbReference type="Google" id="ProtNLM"/>
    </source>
</evidence>
<protein>
    <recommendedName>
        <fullName evidence="3">YOL014W-like protein</fullName>
    </recommendedName>
</protein>
<sequence>MNSSIISSTGTPTTSLASNDSIILYCGNMGVMNETKPTQTDEYAPFYHNVWACGAGYESALATLTKTSAHTFPLSTSDGDTNLVNCGYSTTINILNNSKSPVDYWNCGRTYAREYALSDAFSLRPTNLIQYFVFALLICGILL</sequence>
<name>A0ABN8WKG8_SACUV</name>
<accession>A0ABN8WKG8</accession>
<gene>
    <name evidence="1" type="primary">SUVZ15G1380</name>
    <name evidence="1" type="ORF">SUVZ_15G1380</name>
</gene>
<dbReference type="EMBL" id="OX365942">
    <property type="protein sequence ID" value="CAI4052831.1"/>
    <property type="molecule type" value="Genomic_DNA"/>
</dbReference>
<dbReference type="Proteomes" id="UP001162085">
    <property type="component" value="Chromosome 15"/>
</dbReference>
<proteinExistence type="predicted"/>
<evidence type="ECO:0000313" key="1">
    <source>
        <dbReference type="EMBL" id="CAI4052831.1"/>
    </source>
</evidence>
<reference evidence="1" key="1">
    <citation type="submission" date="2022-10" db="EMBL/GenBank/DDBJ databases">
        <authorList>
            <person name="Byrne P K."/>
        </authorList>
    </citation>
    <scope>NUCLEOTIDE SEQUENCE</scope>
    <source>
        <strain evidence="1">ZP964</strain>
    </source>
</reference>
<evidence type="ECO:0000313" key="2">
    <source>
        <dbReference type="Proteomes" id="UP001162085"/>
    </source>
</evidence>
<organism evidence="1 2">
    <name type="scientific">Saccharomyces uvarum</name>
    <name type="common">Yeast</name>
    <name type="synonym">Saccharomyces bayanus var. uvarum</name>
    <dbReference type="NCBI Taxonomy" id="230603"/>
    <lineage>
        <taxon>Eukaryota</taxon>
        <taxon>Fungi</taxon>
        <taxon>Dikarya</taxon>
        <taxon>Ascomycota</taxon>
        <taxon>Saccharomycotina</taxon>
        <taxon>Saccharomycetes</taxon>
        <taxon>Saccharomycetales</taxon>
        <taxon>Saccharomycetaceae</taxon>
        <taxon>Saccharomyces</taxon>
    </lineage>
</organism>
<keyword evidence="2" id="KW-1185">Reference proteome</keyword>